<organism evidence="1 2">
    <name type="scientific">Neptunicoccus cionae</name>
    <dbReference type="NCBI Taxonomy" id="2035344"/>
    <lineage>
        <taxon>Bacteria</taxon>
        <taxon>Pseudomonadati</taxon>
        <taxon>Pseudomonadota</taxon>
        <taxon>Alphaproteobacteria</taxon>
        <taxon>Rhodobacterales</taxon>
        <taxon>Paracoccaceae</taxon>
        <taxon>Neptunicoccus</taxon>
    </lineage>
</organism>
<dbReference type="AlphaFoldDB" id="A0A916QY33"/>
<evidence type="ECO:0000313" key="2">
    <source>
        <dbReference type="Proteomes" id="UP000628017"/>
    </source>
</evidence>
<dbReference type="Gene3D" id="2.60.40.1880">
    <property type="entry name" value="Invasion associated locus B (IalB) protein"/>
    <property type="match status" value="1"/>
</dbReference>
<name>A0A916QY33_9RHOB</name>
<dbReference type="InterPro" id="IPR038696">
    <property type="entry name" value="IalB_sf"/>
</dbReference>
<evidence type="ECO:0008006" key="3">
    <source>
        <dbReference type="Google" id="ProtNLM"/>
    </source>
</evidence>
<evidence type="ECO:0000313" key="1">
    <source>
        <dbReference type="EMBL" id="GGA19186.1"/>
    </source>
</evidence>
<dbReference type="InterPro" id="IPR010642">
    <property type="entry name" value="Invasion_prot_B"/>
</dbReference>
<dbReference type="Proteomes" id="UP000628017">
    <property type="component" value="Unassembled WGS sequence"/>
</dbReference>
<comment type="caution">
    <text evidence="1">The sequence shown here is derived from an EMBL/GenBank/DDBJ whole genome shotgun (WGS) entry which is preliminary data.</text>
</comment>
<dbReference type="EMBL" id="BMKA01000002">
    <property type="protein sequence ID" value="GGA19186.1"/>
    <property type="molecule type" value="Genomic_DNA"/>
</dbReference>
<reference evidence="1" key="2">
    <citation type="submission" date="2020-09" db="EMBL/GenBank/DDBJ databases">
        <authorList>
            <person name="Sun Q."/>
            <person name="Zhou Y."/>
        </authorList>
    </citation>
    <scope>NUCLEOTIDE SEQUENCE</scope>
    <source>
        <strain evidence="1">CGMCC 1.15880</strain>
    </source>
</reference>
<dbReference type="Pfam" id="PF06776">
    <property type="entry name" value="IalB"/>
    <property type="match status" value="1"/>
</dbReference>
<proteinExistence type="predicted"/>
<sequence>MAVCLAAASVAYAQDSTNRVDAKTDWSVFVEDQPTKECWVVSKPTKVVNTRGGKVVSARRGDILLWVTYRPSNGIKGQVSFSGGYPFDPDVPVNMLVGDASFDLFVDGEYAWPATANDDQKIREALKRGASAIMTAKSKRGTQTKDTFSLNGFTAALAEAEQRCS</sequence>
<keyword evidence="2" id="KW-1185">Reference proteome</keyword>
<accession>A0A916QY33</accession>
<reference evidence="1" key="1">
    <citation type="journal article" date="2014" name="Int. J. Syst. Evol. Microbiol.">
        <title>Complete genome sequence of Corynebacterium casei LMG S-19264T (=DSM 44701T), isolated from a smear-ripened cheese.</title>
        <authorList>
            <consortium name="US DOE Joint Genome Institute (JGI-PGF)"/>
            <person name="Walter F."/>
            <person name="Albersmeier A."/>
            <person name="Kalinowski J."/>
            <person name="Ruckert C."/>
        </authorList>
    </citation>
    <scope>NUCLEOTIDE SEQUENCE</scope>
    <source>
        <strain evidence="1">CGMCC 1.15880</strain>
    </source>
</reference>
<protein>
    <recommendedName>
        <fullName evidence="3">Invasion associated locus B family protein</fullName>
    </recommendedName>
</protein>
<gene>
    <name evidence="1" type="ORF">GCM10011498_20000</name>
</gene>